<sequence length="950" mass="105135">MGGQMQQSNAAAAAAALYDHAGPGTGAGGGSLHNAGSASDAGDAVMARWLQSAGLQHLASPLANTGIDNRLLPNLLMQGYGAQSAEEKQRLFKLMRNLNFNGESASEPYTPTAHTSGGVSASDGFYSPDFRGDFGAGLLDLHAMDDTELLTEHVMPESFEPSPFVPSGTRAFDNDLNAATGTQQRGQPEADVPVSYSTNEKETPRENNVAKIKVVVRKRPLNKKELSRKEEDIVNVYDNAYLTVHEPKVKVDLTAYVEKHEFCFDAVLNEHVTNDEVYRATVQPIIPTIFERTKATCFAYGQTGSGKTYTMQPLPLRAAEDLVRLLHQPVYRNQRFKLWLSYFEIYGGKLFDLLSERKLVHFIHYQFILFFFCSIPLVLNVNFQGLNSDSFTCGVLITCLLEVSATFIRVWSVLHSSDHALCLIYENIKKLCMREDGRQQVCIVGLQEFEVLDVQIVKEFIERGNAARSTGSTGANEESSRSHAILQLVVKKHVEVKDSRRKIDENDSKHGRVVGKISFIDLAGSERGADTTDNDRQTRIEGAEINKSLLALKECIRALDNDQIHIPFRGSKLTEVLRDSFVGNSRTVMISCISPNAGSCEHTLNTLRYADRVKSLSKSGNARKDQATNIPLPSNKEVISALHQVSGDAEDIYEQQRQEVKVADTGRRVTEKDNSFYNSSADFDKQSGSLSSSYLPNGRDEKGIASGSTDRERFEMKNSYGDSNSQRMYSYSQNSGDVEDKVQKVSPPRRKVPREEKSDKFGNWLRKDSGSDVSSTGLRPPQTTGNFNSSDASSTGLRPPHNTGNFNSSDVSSTGLKLPHNTGNFNSSDVSSTGLKLPQNIGNFNSSNAGSRRHEHESADGNINAILEEEEALIAAHRKEIEDTMEIVREEMKLLAEVDQPGSLIDNYVAQLSFVLSRKAASLVSLQARLARFQHRLKEQEILSRKRVPR</sequence>
<comment type="similarity">
    <text evidence="8 9">Belongs to the TRAFAC class myosin-kinesin ATPase superfamily. Kinesin family.</text>
</comment>
<feature type="coiled-coil region" evidence="10">
    <location>
        <begin position="867"/>
        <end position="898"/>
    </location>
</feature>
<feature type="region of interest" description="Disordered" evidence="11">
    <location>
        <begin position="673"/>
        <end position="858"/>
    </location>
</feature>
<dbReference type="InterPro" id="IPR027640">
    <property type="entry name" value="Kinesin-like_fam"/>
</dbReference>
<dbReference type="Gene3D" id="3.40.850.10">
    <property type="entry name" value="Kinesin motor domain"/>
    <property type="match status" value="1"/>
</dbReference>
<feature type="compositionally biased region" description="Basic and acidic residues" evidence="11">
    <location>
        <begin position="698"/>
        <end position="716"/>
    </location>
</feature>
<evidence type="ECO:0000256" key="10">
    <source>
        <dbReference type="SAM" id="Coils"/>
    </source>
</evidence>
<dbReference type="EMBL" id="JAATIP010000263">
    <property type="protein sequence ID" value="KAF4355670.1"/>
    <property type="molecule type" value="Genomic_DNA"/>
</dbReference>
<dbReference type="PANTHER" id="PTHR47971:SF8">
    <property type="entry name" value="KINESIN-LIKE PROTEIN"/>
    <property type="match status" value="1"/>
</dbReference>
<accession>A0A7J6ED40</accession>
<keyword evidence="5 8" id="KW-0067">ATP-binding</keyword>
<dbReference type="PROSITE" id="PS50067">
    <property type="entry name" value="KINESIN_MOTOR_2"/>
    <property type="match status" value="1"/>
</dbReference>
<feature type="transmembrane region" description="Helical" evidence="12">
    <location>
        <begin position="391"/>
        <end position="414"/>
    </location>
</feature>
<comment type="subcellular location">
    <subcellularLocation>
        <location evidence="1">Cytoplasm</location>
        <location evidence="1">Cytoskeleton</location>
    </subcellularLocation>
</comment>
<feature type="compositionally biased region" description="Polar residues" evidence="11">
    <location>
        <begin position="771"/>
        <end position="850"/>
    </location>
</feature>
<comment type="caution">
    <text evidence="14">The sequence shown here is derived from an EMBL/GenBank/DDBJ whole genome shotgun (WGS) entry which is preliminary data.</text>
</comment>
<dbReference type="GO" id="GO:0007018">
    <property type="term" value="P:microtubule-based movement"/>
    <property type="evidence" value="ECO:0007669"/>
    <property type="project" value="InterPro"/>
</dbReference>
<dbReference type="SMART" id="SM00129">
    <property type="entry name" value="KISc"/>
    <property type="match status" value="1"/>
</dbReference>
<keyword evidence="12" id="KW-1133">Transmembrane helix</keyword>
<feature type="domain" description="Kinesin motor" evidence="13">
    <location>
        <begin position="211"/>
        <end position="616"/>
    </location>
</feature>
<dbReference type="InterPro" id="IPR001752">
    <property type="entry name" value="Kinesin_motor_dom"/>
</dbReference>
<keyword evidence="4 8" id="KW-0547">Nucleotide-binding</keyword>
<dbReference type="PANTHER" id="PTHR47971">
    <property type="entry name" value="KINESIN-RELATED PROTEIN 6"/>
    <property type="match status" value="1"/>
</dbReference>
<keyword evidence="6 8" id="KW-0505">Motor protein</keyword>
<dbReference type="PRINTS" id="PR00380">
    <property type="entry name" value="KINESINHEAVY"/>
</dbReference>
<name>A0A7J6ED40_CANSA</name>
<dbReference type="CDD" id="cd01367">
    <property type="entry name" value="KISc_KIF2_like"/>
    <property type="match status" value="1"/>
</dbReference>
<gene>
    <name evidence="14" type="ORF">F8388_013087</name>
</gene>
<evidence type="ECO:0000256" key="1">
    <source>
        <dbReference type="ARBA" id="ARBA00004245"/>
    </source>
</evidence>
<keyword evidence="2" id="KW-0963">Cytoplasm</keyword>
<keyword evidence="12" id="KW-0472">Membrane</keyword>
<evidence type="ECO:0000259" key="13">
    <source>
        <dbReference type="PROSITE" id="PS50067"/>
    </source>
</evidence>
<evidence type="ECO:0000256" key="11">
    <source>
        <dbReference type="SAM" id="MobiDB-lite"/>
    </source>
</evidence>
<dbReference type="AlphaFoldDB" id="A0A7J6ED40"/>
<evidence type="ECO:0000256" key="8">
    <source>
        <dbReference type="PROSITE-ProRule" id="PRU00283"/>
    </source>
</evidence>
<keyword evidence="3 9" id="KW-0493">Microtubule</keyword>
<dbReference type="GO" id="GO:0005874">
    <property type="term" value="C:microtubule"/>
    <property type="evidence" value="ECO:0007669"/>
    <property type="project" value="UniProtKB-KW"/>
</dbReference>
<dbReference type="InterPro" id="IPR027417">
    <property type="entry name" value="P-loop_NTPase"/>
</dbReference>
<evidence type="ECO:0000256" key="4">
    <source>
        <dbReference type="ARBA" id="ARBA00022741"/>
    </source>
</evidence>
<dbReference type="InterPro" id="IPR036961">
    <property type="entry name" value="Kinesin_motor_dom_sf"/>
</dbReference>
<feature type="compositionally biased region" description="Basic and acidic residues" evidence="11">
    <location>
        <begin position="753"/>
        <end position="770"/>
    </location>
</feature>
<evidence type="ECO:0000256" key="9">
    <source>
        <dbReference type="RuleBase" id="RU000394"/>
    </source>
</evidence>
<protein>
    <recommendedName>
        <fullName evidence="9">Kinesin-like protein</fullName>
    </recommendedName>
</protein>
<feature type="binding site" evidence="8">
    <location>
        <begin position="301"/>
        <end position="308"/>
    </location>
    <ligand>
        <name>ATP</name>
        <dbReference type="ChEBI" id="CHEBI:30616"/>
    </ligand>
</feature>
<evidence type="ECO:0000313" key="15">
    <source>
        <dbReference type="Proteomes" id="UP000525078"/>
    </source>
</evidence>
<keyword evidence="7" id="KW-0206">Cytoskeleton</keyword>
<evidence type="ECO:0000256" key="6">
    <source>
        <dbReference type="ARBA" id="ARBA00023175"/>
    </source>
</evidence>
<dbReference type="PROSITE" id="PS00411">
    <property type="entry name" value="KINESIN_MOTOR_1"/>
    <property type="match status" value="1"/>
</dbReference>
<feature type="transmembrane region" description="Helical" evidence="12">
    <location>
        <begin position="359"/>
        <end position="379"/>
    </location>
</feature>
<evidence type="ECO:0000256" key="5">
    <source>
        <dbReference type="ARBA" id="ARBA00022840"/>
    </source>
</evidence>
<organism evidence="14 15">
    <name type="scientific">Cannabis sativa</name>
    <name type="common">Hemp</name>
    <name type="synonym">Marijuana</name>
    <dbReference type="NCBI Taxonomy" id="3483"/>
    <lineage>
        <taxon>Eukaryota</taxon>
        <taxon>Viridiplantae</taxon>
        <taxon>Streptophyta</taxon>
        <taxon>Embryophyta</taxon>
        <taxon>Tracheophyta</taxon>
        <taxon>Spermatophyta</taxon>
        <taxon>Magnoliopsida</taxon>
        <taxon>eudicotyledons</taxon>
        <taxon>Gunneridae</taxon>
        <taxon>Pentapetalae</taxon>
        <taxon>rosids</taxon>
        <taxon>fabids</taxon>
        <taxon>Rosales</taxon>
        <taxon>Cannabaceae</taxon>
        <taxon>Cannabis</taxon>
    </lineage>
</organism>
<reference evidence="14 15" key="1">
    <citation type="journal article" date="2020" name="bioRxiv">
        <title>Sequence and annotation of 42 cannabis genomes reveals extensive copy number variation in cannabinoid synthesis and pathogen resistance genes.</title>
        <authorList>
            <person name="Mckernan K.J."/>
            <person name="Helbert Y."/>
            <person name="Kane L.T."/>
            <person name="Ebling H."/>
            <person name="Zhang L."/>
            <person name="Liu B."/>
            <person name="Eaton Z."/>
            <person name="Mclaughlin S."/>
            <person name="Kingan S."/>
            <person name="Baybayan P."/>
            <person name="Concepcion G."/>
            <person name="Jordan M."/>
            <person name="Riva A."/>
            <person name="Barbazuk W."/>
            <person name="Harkins T."/>
        </authorList>
    </citation>
    <scope>NUCLEOTIDE SEQUENCE [LARGE SCALE GENOMIC DNA]</scope>
    <source>
        <strain evidence="15">cv. Jamaican Lion 4</strain>
        <tissue evidence="14">Leaf</tissue>
    </source>
</reference>
<evidence type="ECO:0000256" key="12">
    <source>
        <dbReference type="SAM" id="Phobius"/>
    </source>
</evidence>
<dbReference type="GO" id="GO:0003777">
    <property type="term" value="F:microtubule motor activity"/>
    <property type="evidence" value="ECO:0007669"/>
    <property type="project" value="InterPro"/>
</dbReference>
<dbReference type="FunFam" id="3.40.850.10:FF:000340">
    <property type="entry name" value="Kinesin-like protein"/>
    <property type="match status" value="1"/>
</dbReference>
<dbReference type="Pfam" id="PF00225">
    <property type="entry name" value="Kinesin"/>
    <property type="match status" value="2"/>
</dbReference>
<feature type="compositionally biased region" description="Polar residues" evidence="11">
    <location>
        <begin position="720"/>
        <end position="736"/>
    </location>
</feature>
<dbReference type="GO" id="GO:0005524">
    <property type="term" value="F:ATP binding"/>
    <property type="evidence" value="ECO:0007669"/>
    <property type="project" value="UniProtKB-UniRule"/>
</dbReference>
<dbReference type="SUPFAM" id="SSF52540">
    <property type="entry name" value="P-loop containing nucleoside triphosphate hydrolases"/>
    <property type="match status" value="1"/>
</dbReference>
<dbReference type="GO" id="GO:0008017">
    <property type="term" value="F:microtubule binding"/>
    <property type="evidence" value="ECO:0007669"/>
    <property type="project" value="InterPro"/>
</dbReference>
<feature type="region of interest" description="Disordered" evidence="11">
    <location>
        <begin position="180"/>
        <end position="205"/>
    </location>
</feature>
<keyword evidence="10" id="KW-0175">Coiled coil</keyword>
<evidence type="ECO:0000256" key="2">
    <source>
        <dbReference type="ARBA" id="ARBA00022490"/>
    </source>
</evidence>
<dbReference type="Proteomes" id="UP000525078">
    <property type="component" value="Unassembled WGS sequence"/>
</dbReference>
<dbReference type="GO" id="GO:0007019">
    <property type="term" value="P:microtubule depolymerization"/>
    <property type="evidence" value="ECO:0007669"/>
    <property type="project" value="TreeGrafter"/>
</dbReference>
<evidence type="ECO:0000313" key="14">
    <source>
        <dbReference type="EMBL" id="KAF4355670.1"/>
    </source>
</evidence>
<proteinExistence type="inferred from homology"/>
<feature type="compositionally biased region" description="Polar residues" evidence="11">
    <location>
        <begin position="675"/>
        <end position="695"/>
    </location>
</feature>
<evidence type="ECO:0000256" key="3">
    <source>
        <dbReference type="ARBA" id="ARBA00022701"/>
    </source>
</evidence>
<dbReference type="InterPro" id="IPR019821">
    <property type="entry name" value="Kinesin_motor_CS"/>
</dbReference>
<keyword evidence="12" id="KW-0812">Transmembrane</keyword>
<evidence type="ECO:0000256" key="7">
    <source>
        <dbReference type="ARBA" id="ARBA00023212"/>
    </source>
</evidence>